<dbReference type="InterPro" id="IPR002645">
    <property type="entry name" value="STAS_dom"/>
</dbReference>
<evidence type="ECO:0000256" key="1">
    <source>
        <dbReference type="SAM" id="Phobius"/>
    </source>
</evidence>
<comment type="caution">
    <text evidence="3">The sequence shown here is derived from an EMBL/GenBank/DDBJ whole genome shotgun (WGS) entry which is preliminary data.</text>
</comment>
<dbReference type="Gene3D" id="3.30.750.24">
    <property type="entry name" value="STAS domain"/>
    <property type="match status" value="1"/>
</dbReference>
<evidence type="ECO:0000259" key="2">
    <source>
        <dbReference type="PROSITE" id="PS50801"/>
    </source>
</evidence>
<dbReference type="Pfam" id="PF13466">
    <property type="entry name" value="STAS_2"/>
    <property type="match status" value="1"/>
</dbReference>
<name>A0ABT6J7G0_9GAMM</name>
<reference evidence="3 4" key="1">
    <citation type="submission" date="2023-04" db="EMBL/GenBank/DDBJ databases">
        <title>Luteimonas endophyticus RD2P54.</title>
        <authorList>
            <person name="Sun J.-Q."/>
        </authorList>
    </citation>
    <scope>NUCLEOTIDE SEQUENCE [LARGE SCALE GENOMIC DNA]</scope>
    <source>
        <strain evidence="3 4">RD2P54</strain>
    </source>
</reference>
<organism evidence="3 4">
    <name type="scientific">Luteimonas endophytica</name>
    <dbReference type="NCBI Taxonomy" id="3042023"/>
    <lineage>
        <taxon>Bacteria</taxon>
        <taxon>Pseudomonadati</taxon>
        <taxon>Pseudomonadota</taxon>
        <taxon>Gammaproteobacteria</taxon>
        <taxon>Lysobacterales</taxon>
        <taxon>Lysobacteraceae</taxon>
        <taxon>Luteimonas</taxon>
    </lineage>
</organism>
<evidence type="ECO:0000313" key="4">
    <source>
        <dbReference type="Proteomes" id="UP001156940"/>
    </source>
</evidence>
<feature type="transmembrane region" description="Helical" evidence="1">
    <location>
        <begin position="15"/>
        <end position="38"/>
    </location>
</feature>
<keyword evidence="4" id="KW-1185">Reference proteome</keyword>
<dbReference type="PROSITE" id="PS50801">
    <property type="entry name" value="STAS"/>
    <property type="match status" value="1"/>
</dbReference>
<dbReference type="EMBL" id="JARXRM010000025">
    <property type="protein sequence ID" value="MDH5822679.1"/>
    <property type="molecule type" value="Genomic_DNA"/>
</dbReference>
<keyword evidence="1" id="KW-0812">Transmembrane</keyword>
<proteinExistence type="predicted"/>
<sequence>MPRSTEPALRREDDALAFSGPLLVGGVAALWPAALRAIAGARRFDLRAVPRVDSAGLALLAALAERAGGTVEVDGSPEGLAELRAAYRLTPTLAFADAR</sequence>
<gene>
    <name evidence="3" type="ORF">QFW77_06685</name>
</gene>
<dbReference type="InterPro" id="IPR058548">
    <property type="entry name" value="MlaB-like_STAS"/>
</dbReference>
<dbReference type="SUPFAM" id="SSF52091">
    <property type="entry name" value="SpoIIaa-like"/>
    <property type="match status" value="1"/>
</dbReference>
<dbReference type="Proteomes" id="UP001156940">
    <property type="component" value="Unassembled WGS sequence"/>
</dbReference>
<dbReference type="InterPro" id="IPR036513">
    <property type="entry name" value="STAS_dom_sf"/>
</dbReference>
<evidence type="ECO:0000313" key="3">
    <source>
        <dbReference type="EMBL" id="MDH5822679.1"/>
    </source>
</evidence>
<accession>A0ABT6J7G0</accession>
<feature type="domain" description="STAS" evidence="2">
    <location>
        <begin position="16"/>
        <end position="99"/>
    </location>
</feature>
<dbReference type="RefSeq" id="WP_280573645.1">
    <property type="nucleotide sequence ID" value="NZ_JARXRM010000025.1"/>
</dbReference>
<keyword evidence="1" id="KW-0472">Membrane</keyword>
<keyword evidence="1" id="KW-1133">Transmembrane helix</keyword>
<protein>
    <submittedName>
        <fullName evidence="3">STAS domain-containing protein</fullName>
    </submittedName>
</protein>